<feature type="domain" description="Multidrug resistance protein MdtA-like alpha-helical hairpin" evidence="4">
    <location>
        <begin position="123"/>
        <end position="203"/>
    </location>
</feature>
<dbReference type="GO" id="GO:1990281">
    <property type="term" value="C:efflux pump complex"/>
    <property type="evidence" value="ECO:0007669"/>
    <property type="project" value="TreeGrafter"/>
</dbReference>
<evidence type="ECO:0000259" key="5">
    <source>
        <dbReference type="Pfam" id="PF25917"/>
    </source>
</evidence>
<dbReference type="GO" id="GO:0015562">
    <property type="term" value="F:efflux transmembrane transporter activity"/>
    <property type="evidence" value="ECO:0007669"/>
    <property type="project" value="InterPro"/>
</dbReference>
<dbReference type="Gene3D" id="2.40.420.20">
    <property type="match status" value="1"/>
</dbReference>
<dbReference type="InterPro" id="IPR058982">
    <property type="entry name" value="Beta-barrel_AprE"/>
</dbReference>
<dbReference type="Pfam" id="PF25876">
    <property type="entry name" value="HH_MFP_RND"/>
    <property type="match status" value="1"/>
</dbReference>
<feature type="domain" description="Multidrug resistance protein MdtA-like barrel-sandwich hybrid" evidence="5">
    <location>
        <begin position="69"/>
        <end position="228"/>
    </location>
</feature>
<feature type="region of interest" description="Disordered" evidence="2">
    <location>
        <begin position="356"/>
        <end position="383"/>
    </location>
</feature>
<dbReference type="eggNOG" id="COG0845">
    <property type="taxonomic scope" value="Bacteria"/>
</dbReference>
<reference evidence="8 9" key="1">
    <citation type="journal article" date="2013" name="Genome Announc.">
        <title>Draft Genome Sequence of Cesiribacter andamanensis Strain AMV16T, Isolated from a Soil Sample from a Mud Volcano in the Andaman Islands, India.</title>
        <authorList>
            <person name="Shivaji S."/>
            <person name="Ara S."/>
            <person name="Begum Z."/>
            <person name="Srinivas T.N."/>
            <person name="Singh A."/>
            <person name="Kumar Pinnaka A."/>
        </authorList>
    </citation>
    <scope>NUCLEOTIDE SEQUENCE [LARGE SCALE GENOMIC DNA]</scope>
    <source>
        <strain evidence="8 9">AMV16</strain>
    </source>
</reference>
<gene>
    <name evidence="8" type="primary">macA_2</name>
    <name evidence="8" type="ORF">ADICEAN_03757</name>
</gene>
<keyword evidence="1" id="KW-0175">Coiled coil</keyword>
<dbReference type="EMBL" id="AODQ01000144">
    <property type="protein sequence ID" value="EMR01118.1"/>
    <property type="molecule type" value="Genomic_DNA"/>
</dbReference>
<dbReference type="PATRIC" id="fig|1279009.4.peg.3801"/>
<dbReference type="OrthoDB" id="9809068at2"/>
<dbReference type="Pfam" id="PF25975">
    <property type="entry name" value="CzcB_C"/>
    <property type="match status" value="1"/>
</dbReference>
<keyword evidence="3" id="KW-0812">Transmembrane</keyword>
<feature type="coiled-coil region" evidence="1">
    <location>
        <begin position="122"/>
        <end position="149"/>
    </location>
</feature>
<dbReference type="PANTHER" id="PTHR30469:SF33">
    <property type="entry name" value="SLR1207 PROTEIN"/>
    <property type="match status" value="1"/>
</dbReference>
<keyword evidence="9" id="KW-1185">Reference proteome</keyword>
<feature type="domain" description="AprE-like beta-barrel" evidence="7">
    <location>
        <begin position="247"/>
        <end position="338"/>
    </location>
</feature>
<evidence type="ECO:0000259" key="4">
    <source>
        <dbReference type="Pfam" id="PF25876"/>
    </source>
</evidence>
<evidence type="ECO:0000259" key="6">
    <source>
        <dbReference type="Pfam" id="PF25975"/>
    </source>
</evidence>
<dbReference type="Proteomes" id="UP000011910">
    <property type="component" value="Unassembled WGS sequence"/>
</dbReference>
<dbReference type="STRING" id="1279009.ADICEAN_03757"/>
<dbReference type="PRINTS" id="PR01490">
    <property type="entry name" value="RTXTOXIND"/>
</dbReference>
<accession>M7MXE9</accession>
<evidence type="ECO:0000256" key="1">
    <source>
        <dbReference type="SAM" id="Coils"/>
    </source>
</evidence>
<evidence type="ECO:0000313" key="8">
    <source>
        <dbReference type="EMBL" id="EMR01118.1"/>
    </source>
</evidence>
<dbReference type="SUPFAM" id="SSF111369">
    <property type="entry name" value="HlyD-like secretion proteins"/>
    <property type="match status" value="1"/>
</dbReference>
<keyword evidence="3" id="KW-1133">Transmembrane helix</keyword>
<organism evidence="8 9">
    <name type="scientific">Cesiribacter andamanensis AMV16</name>
    <dbReference type="NCBI Taxonomy" id="1279009"/>
    <lineage>
        <taxon>Bacteria</taxon>
        <taxon>Pseudomonadati</taxon>
        <taxon>Bacteroidota</taxon>
        <taxon>Cytophagia</taxon>
        <taxon>Cytophagales</taxon>
        <taxon>Cesiribacteraceae</taxon>
        <taxon>Cesiribacter</taxon>
    </lineage>
</organism>
<dbReference type="Gene3D" id="2.40.30.170">
    <property type="match status" value="1"/>
</dbReference>
<protein>
    <submittedName>
        <fullName evidence="8">Macrolide-specific efflux protein macA</fullName>
    </submittedName>
</protein>
<evidence type="ECO:0000313" key="9">
    <source>
        <dbReference type="Proteomes" id="UP000011910"/>
    </source>
</evidence>
<dbReference type="InterPro" id="IPR058624">
    <property type="entry name" value="MdtA-like_HH"/>
</dbReference>
<evidence type="ECO:0000256" key="2">
    <source>
        <dbReference type="SAM" id="MobiDB-lite"/>
    </source>
</evidence>
<dbReference type="InterPro" id="IPR058649">
    <property type="entry name" value="CzcB_C"/>
</dbReference>
<dbReference type="RefSeq" id="WP_009197136.1">
    <property type="nucleotide sequence ID" value="NZ_AODQ01000144.1"/>
</dbReference>
<proteinExistence type="predicted"/>
<evidence type="ECO:0000259" key="7">
    <source>
        <dbReference type="Pfam" id="PF26002"/>
    </source>
</evidence>
<comment type="caution">
    <text evidence="8">The sequence shown here is derived from an EMBL/GenBank/DDBJ whole genome shotgun (WGS) entry which is preliminary data.</text>
</comment>
<dbReference type="Gene3D" id="1.10.287.470">
    <property type="entry name" value="Helix hairpin bin"/>
    <property type="match status" value="1"/>
</dbReference>
<dbReference type="Gene3D" id="2.40.50.100">
    <property type="match status" value="1"/>
</dbReference>
<dbReference type="Pfam" id="PF25917">
    <property type="entry name" value="BSH_RND"/>
    <property type="match status" value="1"/>
</dbReference>
<dbReference type="InterPro" id="IPR058625">
    <property type="entry name" value="MdtA-like_BSH"/>
</dbReference>
<evidence type="ECO:0000256" key="3">
    <source>
        <dbReference type="SAM" id="Phobius"/>
    </source>
</evidence>
<name>M7MXE9_9BACT</name>
<dbReference type="PANTHER" id="PTHR30469">
    <property type="entry name" value="MULTIDRUG RESISTANCE PROTEIN MDTA"/>
    <property type="match status" value="1"/>
</dbReference>
<dbReference type="AlphaFoldDB" id="M7MXE9"/>
<dbReference type="Pfam" id="PF26002">
    <property type="entry name" value="Beta-barrel_AprE"/>
    <property type="match status" value="1"/>
</dbReference>
<feature type="transmembrane region" description="Helical" evidence="3">
    <location>
        <begin position="12"/>
        <end position="35"/>
    </location>
</feature>
<sequence>MAVKKKKSNRTLYSIVGILLLLIIVAVVAKSAGWIGAPKGTEVELAEAQRRTITEKVSASGMIQPETEVKLSPDVPGEITELYVNEGDSVKPGQLLLKIRPDNFQSALSRTQANYNERRANVASSQSRLAQAESQLERARNEWERNQKLHKQGVISDAEWEQAQLNYTVAQQDLESARQGVQAARYQMESASATVREAQENLRLTSVFAPMGGIVSKLDVEKGERVVGTSQMAGTEMLRIADLNRMEVQVDVNENDIIRVSRGDTVIIDVDAYAFQNKKFSGVVTSIANTANTKVSPDAVTEFKVKIRILQSSYEDLVKEGKSYPFRPGMTASVEIITNKKEGVLAVPLAAVTTRDNVADNPKEAGGSDPANDNPRTVPKPSGPVQEVVFLVKEGKAQKAQVKTGISDYEFIEITEGLEAGQQVVSGPYVIVTKRLRDGEQVRAAEKKEKDSKLAGND</sequence>
<feature type="domain" description="CzcB-like C-terminal circularly permuted SH3-like" evidence="6">
    <location>
        <begin position="386"/>
        <end position="426"/>
    </location>
</feature>
<keyword evidence="3" id="KW-0472">Membrane</keyword>